<evidence type="ECO:0000259" key="11">
    <source>
        <dbReference type="PROSITE" id="PS50855"/>
    </source>
</evidence>
<keyword evidence="9" id="KW-0249">Electron transport</keyword>
<evidence type="ECO:0000256" key="1">
    <source>
        <dbReference type="ARBA" id="ARBA00001971"/>
    </source>
</evidence>
<feature type="transmembrane region" description="Helical" evidence="10">
    <location>
        <begin position="450"/>
        <end position="471"/>
    </location>
</feature>
<keyword evidence="9" id="KW-0408">Iron</keyword>
<dbReference type="Gene3D" id="1.20.210.10">
    <property type="entry name" value="Cytochrome c oxidase-like, subunit I domain"/>
    <property type="match status" value="1"/>
</dbReference>
<evidence type="ECO:0000256" key="2">
    <source>
        <dbReference type="ARBA" id="ARBA00004141"/>
    </source>
</evidence>
<comment type="function">
    <text evidence="9">Component of the cytochrome c oxidase, the last enzyme in the mitochondrial electron transport chain which drives oxidative phosphorylation. The respiratory chain contains 3 multisubunit complexes succinate dehydrogenase (complex II, CII), ubiquinol-cytochrome c oxidoreductase (cytochrome b-c1 complex, complex III, CIII) and cytochrome c oxidase (complex IV, CIV), that cooperate to transfer electrons derived from NADH and succinate to molecular oxygen, creating an electrochemical gradient over the inner membrane that drives transmembrane transport and the ATP synthase. Cytochrome c oxidase is the component of the respiratory chain that catalyzes the reduction of oxygen to water. Electrons originating from reduced cytochrome c in the intermembrane space (IMS) are transferred via the dinuclear copper A center (CU(A)) of subunit 2 and heme A of subunit 1 to the active site in subunit 1, a binuclear center (BNC) formed by heme A3 and copper B (CU(B)). The BNC reduces molecular oxygen to 2 water molecules using 4 electrons from cytochrome c in the IMS and 4 protons from the mitochondrial matrix.</text>
</comment>
<reference evidence="12" key="1">
    <citation type="journal article" date="2018" name="Mitochondrial DNA Part B Resour">
        <title>Characterization and phylogenetic analysis of the complete mitochondrial genome from Rock Scallop (Crassadoma gigantea) using next-generation sequencing.</title>
        <authorList>
            <person name="Liao D."/>
            <person name="Zhou Y."/>
            <person name="Tong J."/>
            <person name="Cao S."/>
            <person name="Yu X."/>
            <person name="Fu B."/>
            <person name="Yang D."/>
        </authorList>
    </citation>
    <scope>NUCLEOTIDE SEQUENCE</scope>
</reference>
<evidence type="ECO:0000256" key="8">
    <source>
        <dbReference type="ARBA" id="ARBA00023136"/>
    </source>
</evidence>
<feature type="transmembrane region" description="Helical" evidence="10">
    <location>
        <begin position="268"/>
        <end position="291"/>
    </location>
</feature>
<gene>
    <name evidence="12" type="primary">COX1</name>
</gene>
<comment type="subcellular location">
    <subcellularLocation>
        <location evidence="2">Membrane</location>
        <topology evidence="2">Multi-pass membrane protein</topology>
    </subcellularLocation>
    <subcellularLocation>
        <location evidence="9">Mitochondrion inner membrane</location>
        <topology evidence="9">Multi-pass membrane protein</topology>
    </subcellularLocation>
</comment>
<dbReference type="PRINTS" id="PR01165">
    <property type="entry name" value="CYCOXIDASEI"/>
</dbReference>
<feature type="transmembrane region" description="Helical" evidence="10">
    <location>
        <begin position="303"/>
        <end position="326"/>
    </location>
</feature>
<dbReference type="GO" id="GO:0046872">
    <property type="term" value="F:metal ion binding"/>
    <property type="evidence" value="ECO:0007669"/>
    <property type="project" value="UniProtKB-KW"/>
</dbReference>
<dbReference type="UniPathway" id="UPA00705"/>
<sequence>MRWRRWLMANSHKDVGTMYFIIGMWSGLGGLSLSWMMRLELSRPGMWLPSTEMYNWIVTLHAIMMIFFFVMPVLIGGFGNWLLPLLLGAIDMSFPRLNTFSFWVVPVALYMVVVSPFIEQGSGTGWTMYPPLSSTPYQSDICTDMVILGLHLSGVSSSAASINYLVTFLNMRGKSYKAEFCPPFVWALVVTSFLLVVSLPVLAGGLTMLIMDRHFNCTFFDPAGGGDPVLFQHLFWFFGHPEVYVLILPGFGLVSHMLVFYTKKIRVFGAVAMMYAMISIGILGFIVWGHHMFTVGLDADTRFYFTAVTMLIAVPTGVKVFGWIATIFGSYLSFEAPMLWVIGFILKFTVGGITGIMLSNASLDVALHDTYYVVAHFHYVLSMGAVFTIFGSYVHYFSLLTGNVFHRSWARGHFILTFVGVNLTFFPQHFLGLSGMPRRIPDYPIFYYYWNQWSTVGCAMVMCSVSLFLHMQWEAFLSCRRPLMVGNRPSSLEWVIMRGFSCMPRHTFVEVLAIRNMAAVTNRRKKLIDESFDNDMMISNYYFAELPGHSKSWDPYEVFDPSDHPKMDPCWDGPMRRERSLRLFLKRK</sequence>
<protein>
    <recommendedName>
        <fullName evidence="5 9">Cytochrome c oxidase subunit 1</fullName>
        <ecNumber evidence="9">7.1.1.9</ecNumber>
    </recommendedName>
</protein>
<dbReference type="SUPFAM" id="SSF81442">
    <property type="entry name" value="Cytochrome c oxidase subunit I-like"/>
    <property type="match status" value="1"/>
</dbReference>
<keyword evidence="8 9" id="KW-0472">Membrane</keyword>
<feature type="transmembrane region" description="Helical" evidence="10">
    <location>
        <begin position="379"/>
        <end position="400"/>
    </location>
</feature>
<comment type="catalytic activity">
    <reaction evidence="9">
        <text>4 Fe(II)-[cytochrome c] + O2 + 8 H(+)(in) = 4 Fe(III)-[cytochrome c] + 2 H2O + 4 H(+)(out)</text>
        <dbReference type="Rhea" id="RHEA:11436"/>
        <dbReference type="Rhea" id="RHEA-COMP:10350"/>
        <dbReference type="Rhea" id="RHEA-COMP:14399"/>
        <dbReference type="ChEBI" id="CHEBI:15377"/>
        <dbReference type="ChEBI" id="CHEBI:15378"/>
        <dbReference type="ChEBI" id="CHEBI:15379"/>
        <dbReference type="ChEBI" id="CHEBI:29033"/>
        <dbReference type="ChEBI" id="CHEBI:29034"/>
        <dbReference type="EC" id="7.1.1.9"/>
    </reaction>
</comment>
<evidence type="ECO:0000256" key="3">
    <source>
        <dbReference type="ARBA" id="ARBA00004673"/>
    </source>
</evidence>
<dbReference type="GO" id="GO:0005743">
    <property type="term" value="C:mitochondrial inner membrane"/>
    <property type="evidence" value="ECO:0007669"/>
    <property type="project" value="UniProtKB-SubCell"/>
</dbReference>
<geneLocation type="mitochondrion" evidence="12"/>
<comment type="cofactor">
    <cofactor evidence="1">
        <name>heme</name>
        <dbReference type="ChEBI" id="CHEBI:30413"/>
    </cofactor>
</comment>
<organism evidence="12">
    <name type="scientific">Crassadoma gigantea</name>
    <name type="common">Giant rock scallop</name>
    <name type="synonym">Hinnites giganteus</name>
    <dbReference type="NCBI Taxonomy" id="50415"/>
    <lineage>
        <taxon>Eukaryota</taxon>
        <taxon>Metazoa</taxon>
        <taxon>Spiralia</taxon>
        <taxon>Lophotrochozoa</taxon>
        <taxon>Mollusca</taxon>
        <taxon>Bivalvia</taxon>
        <taxon>Autobranchia</taxon>
        <taxon>Pteriomorphia</taxon>
        <taxon>Pectinida</taxon>
        <taxon>Pectinoidea</taxon>
        <taxon>Pectinidae</taxon>
        <taxon>Crassadoma</taxon>
    </lineage>
</organism>
<comment type="similarity">
    <text evidence="4 9">Belongs to the heme-copper respiratory oxidase family.</text>
</comment>
<evidence type="ECO:0000256" key="10">
    <source>
        <dbReference type="SAM" id="Phobius"/>
    </source>
</evidence>
<dbReference type="GO" id="GO:0006123">
    <property type="term" value="P:mitochondrial electron transport, cytochrome c to oxygen"/>
    <property type="evidence" value="ECO:0007669"/>
    <property type="project" value="TreeGrafter"/>
</dbReference>
<dbReference type="CDD" id="cd01663">
    <property type="entry name" value="Cyt_c_Oxidase_I"/>
    <property type="match status" value="1"/>
</dbReference>
<keyword evidence="9" id="KW-0349">Heme</keyword>
<feature type="transmembrane region" description="Helical" evidence="10">
    <location>
        <begin position="186"/>
        <end position="211"/>
    </location>
</feature>
<dbReference type="GO" id="GO:0020037">
    <property type="term" value="F:heme binding"/>
    <property type="evidence" value="ECO:0007669"/>
    <property type="project" value="InterPro"/>
</dbReference>
<feature type="transmembrane region" description="Helical" evidence="10">
    <location>
        <begin position="99"/>
        <end position="118"/>
    </location>
</feature>
<keyword evidence="9 12" id="KW-0496">Mitochondrion</keyword>
<feature type="transmembrane region" description="Helical" evidence="10">
    <location>
        <begin position="243"/>
        <end position="261"/>
    </location>
</feature>
<proteinExistence type="inferred from homology"/>
<dbReference type="InterPro" id="IPR023616">
    <property type="entry name" value="Cyt_c_oxase-like_su1_dom"/>
</dbReference>
<evidence type="ECO:0000256" key="5">
    <source>
        <dbReference type="ARBA" id="ARBA00015947"/>
    </source>
</evidence>
<dbReference type="Pfam" id="PF00115">
    <property type="entry name" value="COX1"/>
    <property type="match status" value="1"/>
</dbReference>
<dbReference type="GO" id="GO:0004129">
    <property type="term" value="F:cytochrome-c oxidase activity"/>
    <property type="evidence" value="ECO:0007669"/>
    <property type="project" value="UniProtKB-EC"/>
</dbReference>
<evidence type="ECO:0000313" key="12">
    <source>
        <dbReference type="EMBL" id="QCD14057.1"/>
    </source>
</evidence>
<keyword evidence="9" id="KW-0479">Metal-binding</keyword>
<feature type="domain" description="Cytochrome oxidase subunit I profile" evidence="11">
    <location>
        <begin position="1"/>
        <end position="515"/>
    </location>
</feature>
<dbReference type="PROSITE" id="PS50855">
    <property type="entry name" value="COX1"/>
    <property type="match status" value="1"/>
</dbReference>
<keyword evidence="9" id="KW-0679">Respiratory chain</keyword>
<keyword evidence="9" id="KW-0999">Mitochondrion inner membrane</keyword>
<dbReference type="EMBL" id="MH016739">
    <property type="protein sequence ID" value="QCD14057.1"/>
    <property type="molecule type" value="Genomic_DNA"/>
</dbReference>
<evidence type="ECO:0000256" key="6">
    <source>
        <dbReference type="ARBA" id="ARBA00022692"/>
    </source>
</evidence>
<dbReference type="InterPro" id="IPR033944">
    <property type="entry name" value="Cyt_c_oxase_su1_dom"/>
</dbReference>
<dbReference type="InterPro" id="IPR023615">
    <property type="entry name" value="Cyt_c_Oxase_su1_BS"/>
</dbReference>
<keyword evidence="6 9" id="KW-0812">Transmembrane</keyword>
<feature type="transmembrane region" description="Helical" evidence="10">
    <location>
        <begin position="56"/>
        <end position="87"/>
    </location>
</feature>
<dbReference type="AlphaFoldDB" id="A0A4D6J730"/>
<dbReference type="PANTHER" id="PTHR10422:SF18">
    <property type="entry name" value="CYTOCHROME C OXIDASE SUBUNIT 1"/>
    <property type="match status" value="1"/>
</dbReference>
<feature type="transmembrane region" description="Helical" evidence="10">
    <location>
        <begin position="16"/>
        <end position="36"/>
    </location>
</feature>
<dbReference type="GO" id="GO:0015990">
    <property type="term" value="P:electron transport coupled proton transport"/>
    <property type="evidence" value="ECO:0007669"/>
    <property type="project" value="TreeGrafter"/>
</dbReference>
<dbReference type="InterPro" id="IPR036927">
    <property type="entry name" value="Cyt_c_oxase-like_su1_sf"/>
</dbReference>
<evidence type="ECO:0000256" key="7">
    <source>
        <dbReference type="ARBA" id="ARBA00022989"/>
    </source>
</evidence>
<keyword evidence="9" id="KW-0813">Transport</keyword>
<dbReference type="GO" id="GO:0045277">
    <property type="term" value="C:respiratory chain complex IV"/>
    <property type="evidence" value="ECO:0007669"/>
    <property type="project" value="InterPro"/>
</dbReference>
<dbReference type="EC" id="7.1.1.9" evidence="9"/>
<keyword evidence="7 10" id="KW-1133">Transmembrane helix</keyword>
<feature type="transmembrane region" description="Helical" evidence="10">
    <location>
        <begin position="338"/>
        <end position="359"/>
    </location>
</feature>
<evidence type="ECO:0000256" key="9">
    <source>
        <dbReference type="RuleBase" id="RU000369"/>
    </source>
</evidence>
<dbReference type="InterPro" id="IPR000883">
    <property type="entry name" value="Cyt_C_Oxase_1"/>
</dbReference>
<name>A0A4D6J730_CRAGA</name>
<dbReference type="PROSITE" id="PS00077">
    <property type="entry name" value="COX1_CUB"/>
    <property type="match status" value="1"/>
</dbReference>
<keyword evidence="9" id="KW-0186">Copper</keyword>
<dbReference type="PANTHER" id="PTHR10422">
    <property type="entry name" value="CYTOCHROME C OXIDASE SUBUNIT 1"/>
    <property type="match status" value="1"/>
</dbReference>
<comment type="pathway">
    <text evidence="3 9">Energy metabolism; oxidative phosphorylation.</text>
</comment>
<evidence type="ECO:0000256" key="4">
    <source>
        <dbReference type="ARBA" id="ARBA00009578"/>
    </source>
</evidence>
<accession>A0A4D6J730</accession>
<feature type="transmembrane region" description="Helical" evidence="10">
    <location>
        <begin position="412"/>
        <end position="430"/>
    </location>
</feature>